<organism evidence="2 3">
    <name type="scientific">Sarcophilus harrisii</name>
    <name type="common">Tasmanian devil</name>
    <name type="synonym">Sarcophilus laniarius</name>
    <dbReference type="NCBI Taxonomy" id="9305"/>
    <lineage>
        <taxon>Eukaryota</taxon>
        <taxon>Metazoa</taxon>
        <taxon>Chordata</taxon>
        <taxon>Craniata</taxon>
        <taxon>Vertebrata</taxon>
        <taxon>Euteleostomi</taxon>
        <taxon>Mammalia</taxon>
        <taxon>Metatheria</taxon>
        <taxon>Dasyuromorphia</taxon>
        <taxon>Dasyuridae</taxon>
        <taxon>Sarcophilus</taxon>
    </lineage>
</organism>
<sequence>MFPRSCEVLRVHMQFVTVELTQFGKSTLQVVHVLDSITKGGQHLSAMALDLSISHDTLGRGQVTKSSLEVVQVLDGIPKRGQHLLAMGLNLGVSQDSRGRREVAKGIKEPLGPGVDNQQSVEKGKN</sequence>
<dbReference type="InParanoid" id="A0A7N4PVQ2"/>
<feature type="region of interest" description="Disordered" evidence="1">
    <location>
        <begin position="96"/>
        <end position="126"/>
    </location>
</feature>
<evidence type="ECO:0000313" key="3">
    <source>
        <dbReference type="Proteomes" id="UP000007648"/>
    </source>
</evidence>
<feature type="compositionally biased region" description="Basic and acidic residues" evidence="1">
    <location>
        <begin position="97"/>
        <end position="108"/>
    </location>
</feature>
<reference evidence="2" key="3">
    <citation type="submission" date="2025-09" db="UniProtKB">
        <authorList>
            <consortium name="Ensembl"/>
        </authorList>
    </citation>
    <scope>IDENTIFICATION</scope>
</reference>
<name>A0A7N4PVQ2_SARHA</name>
<reference evidence="2 3" key="1">
    <citation type="journal article" date="2011" name="Proc. Natl. Acad. Sci. U.S.A.">
        <title>Genetic diversity and population structure of the endangered marsupial Sarcophilus harrisii (Tasmanian devil).</title>
        <authorList>
            <person name="Miller W."/>
            <person name="Hayes V.M."/>
            <person name="Ratan A."/>
            <person name="Petersen D.C."/>
            <person name="Wittekindt N.E."/>
            <person name="Miller J."/>
            <person name="Walenz B."/>
            <person name="Knight J."/>
            <person name="Qi J."/>
            <person name="Zhao F."/>
            <person name="Wang Q."/>
            <person name="Bedoya-Reina O.C."/>
            <person name="Katiyar N."/>
            <person name="Tomsho L.P."/>
            <person name="Kasson L.M."/>
            <person name="Hardie R.A."/>
            <person name="Woodbridge P."/>
            <person name="Tindall E.A."/>
            <person name="Bertelsen M.F."/>
            <person name="Dixon D."/>
            <person name="Pyecroft S."/>
            <person name="Helgen K.M."/>
            <person name="Lesk A.M."/>
            <person name="Pringle T.H."/>
            <person name="Patterson N."/>
            <person name="Zhang Y."/>
            <person name="Kreiss A."/>
            <person name="Woods G.M."/>
            <person name="Jones M.E."/>
            <person name="Schuster S.C."/>
        </authorList>
    </citation>
    <scope>NUCLEOTIDE SEQUENCE [LARGE SCALE GENOMIC DNA]</scope>
</reference>
<accession>A0A7N4PVQ2</accession>
<dbReference type="Proteomes" id="UP000007648">
    <property type="component" value="Unassembled WGS sequence"/>
</dbReference>
<protein>
    <submittedName>
        <fullName evidence="2">Uncharacterized protein</fullName>
    </submittedName>
</protein>
<evidence type="ECO:0000256" key="1">
    <source>
        <dbReference type="SAM" id="MobiDB-lite"/>
    </source>
</evidence>
<proteinExistence type="predicted"/>
<reference evidence="2" key="2">
    <citation type="submission" date="2025-08" db="UniProtKB">
        <authorList>
            <consortium name="Ensembl"/>
        </authorList>
    </citation>
    <scope>IDENTIFICATION</scope>
</reference>
<dbReference type="GeneTree" id="ENSGT00960000189084"/>
<keyword evidence="3" id="KW-1185">Reference proteome</keyword>
<dbReference type="Ensembl" id="ENSSHAT00000030357.1">
    <property type="protein sequence ID" value="ENSSHAP00000044184.1"/>
    <property type="gene ID" value="ENSSHAG00000031819.1"/>
</dbReference>
<evidence type="ECO:0000313" key="2">
    <source>
        <dbReference type="Ensembl" id="ENSSHAP00000044184.1"/>
    </source>
</evidence>
<feature type="compositionally biased region" description="Polar residues" evidence="1">
    <location>
        <begin position="116"/>
        <end position="126"/>
    </location>
</feature>
<dbReference type="AlphaFoldDB" id="A0A7N4PVQ2"/>